<accession>A0ABR6U7C8</accession>
<organism evidence="4 5">
    <name type="scientific">Nocardioides deserti</name>
    <dbReference type="NCBI Taxonomy" id="1588644"/>
    <lineage>
        <taxon>Bacteria</taxon>
        <taxon>Bacillati</taxon>
        <taxon>Actinomycetota</taxon>
        <taxon>Actinomycetes</taxon>
        <taxon>Propionibacteriales</taxon>
        <taxon>Nocardioidaceae</taxon>
        <taxon>Nocardioides</taxon>
    </lineage>
</organism>
<evidence type="ECO:0000256" key="3">
    <source>
        <dbReference type="ARBA" id="ARBA00022801"/>
    </source>
</evidence>
<sequence>MVLSEWLRWPRSPRYLDPAFSAPGSSGSPVWPYQAAGSAVAGLEVSDATTDQSSGVVLVSAVVDFGAGEAAGSGMVVDGKDGIVVTNHHVVEGSTTVTVTDATTGGSYVADVLGTDAQHDVAVLRIEDAPTLAEVTLDTAPLAVGDLVTAVGDAGGDGGTLTAAAGTVTDTHEPVTVTEDDGTTATLRNLVEVDADIISGDSGGALLDADGEVVGMNVAASKGTTDITGYAIPARRVLRIVEAVLSEVASTDSLGYDPFLGVQLDTTSQGAGAAVAAVLDDGPAQTAGLTAGATITALSGAATPSADALVREVVGHEPGEVVEVTWTDAAGTSHTAEATLGRAPVA</sequence>
<dbReference type="InterPro" id="IPR001940">
    <property type="entry name" value="Peptidase_S1C"/>
</dbReference>
<proteinExistence type="inferred from homology"/>
<gene>
    <name evidence="4" type="ORF">H7344_08530</name>
</gene>
<keyword evidence="2" id="KW-0645">Protease</keyword>
<name>A0ABR6U7C8_9ACTN</name>
<keyword evidence="3" id="KW-0378">Hydrolase</keyword>
<dbReference type="EMBL" id="JACMYC010000004">
    <property type="protein sequence ID" value="MBC2960336.1"/>
    <property type="molecule type" value="Genomic_DNA"/>
</dbReference>
<evidence type="ECO:0000313" key="5">
    <source>
        <dbReference type="Proteomes" id="UP000604001"/>
    </source>
</evidence>
<evidence type="ECO:0000256" key="1">
    <source>
        <dbReference type="ARBA" id="ARBA00010541"/>
    </source>
</evidence>
<dbReference type="Proteomes" id="UP000604001">
    <property type="component" value="Unassembled WGS sequence"/>
</dbReference>
<comment type="caution">
    <text evidence="4">The sequence shown here is derived from an EMBL/GenBank/DDBJ whole genome shotgun (WGS) entry which is preliminary data.</text>
</comment>
<dbReference type="Pfam" id="PF13365">
    <property type="entry name" value="Trypsin_2"/>
    <property type="match status" value="1"/>
</dbReference>
<dbReference type="PANTHER" id="PTHR43343:SF3">
    <property type="entry name" value="PROTEASE DO-LIKE 8, CHLOROPLASTIC"/>
    <property type="match status" value="1"/>
</dbReference>
<dbReference type="SUPFAM" id="SSF50156">
    <property type="entry name" value="PDZ domain-like"/>
    <property type="match status" value="1"/>
</dbReference>
<dbReference type="SUPFAM" id="SSF50494">
    <property type="entry name" value="Trypsin-like serine proteases"/>
    <property type="match status" value="1"/>
</dbReference>
<dbReference type="PANTHER" id="PTHR43343">
    <property type="entry name" value="PEPTIDASE S12"/>
    <property type="match status" value="1"/>
</dbReference>
<dbReference type="PRINTS" id="PR00834">
    <property type="entry name" value="PROTEASES2C"/>
</dbReference>
<dbReference type="Gene3D" id="2.30.42.10">
    <property type="match status" value="1"/>
</dbReference>
<reference evidence="4 5" key="1">
    <citation type="submission" date="2020-08" db="EMBL/GenBank/DDBJ databases">
        <title>novel species in genus Nocardioides.</title>
        <authorList>
            <person name="Zhang G."/>
        </authorList>
    </citation>
    <scope>NUCLEOTIDE SEQUENCE [LARGE SCALE GENOMIC DNA]</scope>
    <source>
        <strain evidence="4 5">SC8A-24</strain>
    </source>
</reference>
<dbReference type="InterPro" id="IPR051201">
    <property type="entry name" value="Chloro_Bact_Ser_Proteases"/>
</dbReference>
<dbReference type="InterPro" id="IPR043504">
    <property type="entry name" value="Peptidase_S1_PA_chymotrypsin"/>
</dbReference>
<comment type="similarity">
    <text evidence="1">Belongs to the peptidase S1C family.</text>
</comment>
<dbReference type="RefSeq" id="WP_186345601.1">
    <property type="nucleotide sequence ID" value="NZ_BMMR01000001.1"/>
</dbReference>
<keyword evidence="5" id="KW-1185">Reference proteome</keyword>
<dbReference type="Gene3D" id="2.40.10.10">
    <property type="entry name" value="Trypsin-like serine proteases"/>
    <property type="match status" value="2"/>
</dbReference>
<dbReference type="InterPro" id="IPR009003">
    <property type="entry name" value="Peptidase_S1_PA"/>
</dbReference>
<evidence type="ECO:0000313" key="4">
    <source>
        <dbReference type="EMBL" id="MBC2960336.1"/>
    </source>
</evidence>
<evidence type="ECO:0000256" key="2">
    <source>
        <dbReference type="ARBA" id="ARBA00022670"/>
    </source>
</evidence>
<dbReference type="InterPro" id="IPR036034">
    <property type="entry name" value="PDZ_sf"/>
</dbReference>
<protein>
    <submittedName>
        <fullName evidence="4">Trypsin-like peptidase domain-containing protein</fullName>
    </submittedName>
</protein>